<keyword evidence="3" id="KW-1185">Reference proteome</keyword>
<dbReference type="InParanoid" id="B6ILR7"/>
<reference evidence="2 3" key="2">
    <citation type="journal article" date="2011" name="PLoS Genet.">
        <title>Caenorhabditis briggsae recombinant inbred line genotypes reveal inter-strain incompatibility and the evolution of recombination.</title>
        <authorList>
            <person name="Ross J.A."/>
            <person name="Koboldt D.C."/>
            <person name="Staisch J.E."/>
            <person name="Chamberlin H.M."/>
            <person name="Gupta B.P."/>
            <person name="Miller R.D."/>
            <person name="Baird S.E."/>
            <person name="Haag E.S."/>
        </authorList>
    </citation>
    <scope>NUCLEOTIDE SEQUENCE [LARGE SCALE GENOMIC DNA]</scope>
    <source>
        <strain evidence="2 3">AF16</strain>
    </source>
</reference>
<feature type="compositionally biased region" description="Acidic residues" evidence="1">
    <location>
        <begin position="178"/>
        <end position="192"/>
    </location>
</feature>
<evidence type="ECO:0000313" key="3">
    <source>
        <dbReference type="Proteomes" id="UP000008549"/>
    </source>
</evidence>
<dbReference type="Proteomes" id="UP000008549">
    <property type="component" value="Unassembled WGS sequence"/>
</dbReference>
<dbReference type="RefSeq" id="XP_045100405.1">
    <property type="nucleotide sequence ID" value="XM_045236123.1"/>
</dbReference>
<feature type="region of interest" description="Disordered" evidence="1">
    <location>
        <begin position="1"/>
        <end position="27"/>
    </location>
</feature>
<gene>
    <name evidence="2 4" type="ORF">CBG26843</name>
    <name evidence="2" type="ORF">CBG_26843</name>
</gene>
<accession>B6ILR7</accession>
<organism evidence="2 3">
    <name type="scientific">Caenorhabditis briggsae</name>
    <dbReference type="NCBI Taxonomy" id="6238"/>
    <lineage>
        <taxon>Eukaryota</taxon>
        <taxon>Metazoa</taxon>
        <taxon>Ecdysozoa</taxon>
        <taxon>Nematoda</taxon>
        <taxon>Chromadorea</taxon>
        <taxon>Rhabditida</taxon>
        <taxon>Rhabditina</taxon>
        <taxon>Rhabditomorpha</taxon>
        <taxon>Rhabditoidea</taxon>
        <taxon>Rhabditidae</taxon>
        <taxon>Peloderinae</taxon>
        <taxon>Caenorhabditis</taxon>
    </lineage>
</organism>
<evidence type="ECO:0000313" key="2">
    <source>
        <dbReference type="EMBL" id="CAS00847.1"/>
    </source>
</evidence>
<name>B6ILR7_CAEBR</name>
<feature type="compositionally biased region" description="Polar residues" evidence="1">
    <location>
        <begin position="1"/>
        <end position="16"/>
    </location>
</feature>
<feature type="region of interest" description="Disordered" evidence="1">
    <location>
        <begin position="178"/>
        <end position="204"/>
    </location>
</feature>
<dbReference type="EMBL" id="HE600993">
    <property type="protein sequence ID" value="CAS00847.1"/>
    <property type="molecule type" value="Genomic_DNA"/>
</dbReference>
<evidence type="ECO:0000313" key="4">
    <source>
        <dbReference type="WormBase" id="CBG26843"/>
    </source>
</evidence>
<dbReference type="GeneID" id="68918308"/>
<proteinExistence type="predicted"/>
<dbReference type="AlphaFoldDB" id="B6ILR7"/>
<sequence length="441" mass="51006">MLKNNNTGKPSNTVTKSAKPKKVAPTKRYCTLGRSVTGPIKSAITRAENDAMKRMKKVDKFFEERAGKEHTALGDKQLNDLDRDRSELQRSLINLQNLPSLVESKLKLPEFLKEPTAKAVTTEMNELLRTADIYRTIKSVRNKIDMITQEAEAHGRIFSPANFDEESVFQEFQELIETEDNEEESSTEEDTEKELSQNSEEDNKRILEQILQGRREIQMRQEQMDEEEAEFQRLKQKQQEELENQEYQQKPKQPQHFQYIETNNAVATKNETVVEKARKQLAQERLALANRTPIEVSENLNHKIQEIEHHPAMETMYRNPASPQFSSPSSYIIQSPPLDDFKQEINQSTKALEEKNAAVISNSVEVAIGRLATGLLEKLSLRNIDKIITEPKGLRLQEGYYDSDEDEAEAMQYMNQYRNQSYNDCYVAPKEDTQQREKTQK</sequence>
<dbReference type="WormBase" id="CBG26843">
    <property type="protein sequence ID" value="CBP26923"/>
    <property type="gene ID" value="WBGene00088257"/>
</dbReference>
<dbReference type="KEGG" id="cbr:CBG_26843"/>
<feature type="compositionally biased region" description="Basic and acidic residues" evidence="1">
    <location>
        <begin position="230"/>
        <end position="240"/>
    </location>
</feature>
<evidence type="ECO:0000256" key="1">
    <source>
        <dbReference type="SAM" id="MobiDB-lite"/>
    </source>
</evidence>
<reference evidence="2 3" key="1">
    <citation type="journal article" date="2003" name="PLoS Biol.">
        <title>The genome sequence of Caenorhabditis briggsae: a platform for comparative genomics.</title>
        <authorList>
            <person name="Stein L.D."/>
            <person name="Bao Z."/>
            <person name="Blasiar D."/>
            <person name="Blumenthal T."/>
            <person name="Brent M.R."/>
            <person name="Chen N."/>
            <person name="Chinwalla A."/>
            <person name="Clarke L."/>
            <person name="Clee C."/>
            <person name="Coghlan A."/>
            <person name="Coulson A."/>
            <person name="D'Eustachio P."/>
            <person name="Fitch D.H."/>
            <person name="Fulton L.A."/>
            <person name="Fulton R.E."/>
            <person name="Griffiths-Jones S."/>
            <person name="Harris T.W."/>
            <person name="Hillier L.W."/>
            <person name="Kamath R."/>
            <person name="Kuwabara P.E."/>
            <person name="Mardis E.R."/>
            <person name="Marra M.A."/>
            <person name="Miner T.L."/>
            <person name="Minx P."/>
            <person name="Mullikin J.C."/>
            <person name="Plumb R.W."/>
            <person name="Rogers J."/>
            <person name="Schein J.E."/>
            <person name="Sohrmann M."/>
            <person name="Spieth J."/>
            <person name="Stajich J.E."/>
            <person name="Wei C."/>
            <person name="Willey D."/>
            <person name="Wilson R.K."/>
            <person name="Durbin R."/>
            <person name="Waterston R.H."/>
        </authorList>
    </citation>
    <scope>NUCLEOTIDE SEQUENCE [LARGE SCALE GENOMIC DNA]</scope>
    <source>
        <strain evidence="2 3">AF16</strain>
    </source>
</reference>
<feature type="region of interest" description="Disordered" evidence="1">
    <location>
        <begin position="220"/>
        <end position="254"/>
    </location>
</feature>
<dbReference type="HOGENOM" id="CLU_621478_0_0_1"/>
<protein>
    <submittedName>
        <fullName evidence="2">Protein CBG26843</fullName>
    </submittedName>
</protein>
<dbReference type="CTD" id="68918308"/>